<dbReference type="STRING" id="928856.SAMN04488049_1161"/>
<sequence>MGEAIIEALAQEQLVPALVQDSSETGFGGSFGTRIGANVAWFSGSRANNLVIFVNQLKGARPWDDPANTGRMAYDANGYPTRVPDGYVASQLLVRSKDVANIPPHTGTFRLFGQGSGVFSLVLSSNKGAERQIRTALLPTEEIGGKTYWYVDVDFEIGEDALTQLRMRSFSVMPGDHIRDLALVHHTHLTAFRNGHIFAPEFVADLQAYDSLRFMDWMRANKIEEDGDGWSKAGSDWTSPNPEQRFVSPSYYTFNNHAGGPKNEGRFEVTVPISHIVALANRTGTDPWITLPVDTTDARAAELGRYVATHLDPSLTVFWEYGNELFNTSRGFEGYRYAMKMAGETFGPLPEAEGPLAVVEWAAYRGPQLYQILGQAFEAQGRKARFVAPGWAFSGSLRRNGSLNDKGYLVRYFRAAASRAKNDGTPLPLEVVTDYSVAMYFGGTLADTRPDAPVVYHIRDSVQGAEAQALALADWLTFGADPQTTVELTPAQIEAPRRNVVWSEDLDIAATPLIWADIQAGLDPIKDLDKVLRLSGTQLQYKGVSAPDWVTVAQFDSVPPLTLQEMIDRVQLMGYGGRLFGQVFTGLRSGLALSSEWRLDAHADYAAALGLGFLAYEGGSHVSYPVEGSFQMYDAFNTGPASASVLANWLSLMSAHGVEQYMHFMSHDRTNGNDWWGVQAHIGQDVSQAPEAQVLAAARAAYDPDVKRGMTGPLRRATRVATNRLGDLSSLPSISWAPSGSWQVTPQGVAVEAEGGIKQLRLSKLLPVDGGASYQLSLDIGLNGTDSTGLRVVVRARGGDIVEVLRWQGAVAEGRLTLDLAPLAADHRSLAIVVQRVGQDRAGTLSIGQARLNKLARQDKQDEG</sequence>
<dbReference type="EMBL" id="CYSD01000040">
    <property type="protein sequence ID" value="CUH80891.1"/>
    <property type="molecule type" value="Genomic_DNA"/>
</dbReference>
<protein>
    <submittedName>
        <fullName evidence="1">Uncharacterized protein</fullName>
    </submittedName>
</protein>
<organism evidence="1 2">
    <name type="scientific">Tritonibacter multivorans</name>
    <dbReference type="NCBI Taxonomy" id="928856"/>
    <lineage>
        <taxon>Bacteria</taxon>
        <taxon>Pseudomonadati</taxon>
        <taxon>Pseudomonadota</taxon>
        <taxon>Alphaproteobacteria</taxon>
        <taxon>Rhodobacterales</taxon>
        <taxon>Paracoccaceae</taxon>
        <taxon>Tritonibacter</taxon>
    </lineage>
</organism>
<accession>A0A0P1GGX3</accession>
<dbReference type="Gene3D" id="3.20.20.80">
    <property type="entry name" value="Glycosidases"/>
    <property type="match status" value="1"/>
</dbReference>
<dbReference type="RefSeq" id="WP_058291138.1">
    <property type="nucleotide sequence ID" value="NZ_CYSD01000040.1"/>
</dbReference>
<proteinExistence type="predicted"/>
<dbReference type="Proteomes" id="UP000052022">
    <property type="component" value="Unassembled WGS sequence"/>
</dbReference>
<evidence type="ECO:0000313" key="1">
    <source>
        <dbReference type="EMBL" id="CUH80891.1"/>
    </source>
</evidence>
<dbReference type="AlphaFoldDB" id="A0A0P1GGX3"/>
<reference evidence="1 2" key="1">
    <citation type="submission" date="2015-09" db="EMBL/GenBank/DDBJ databases">
        <authorList>
            <consortium name="Swine Surveillance"/>
        </authorList>
    </citation>
    <scope>NUCLEOTIDE SEQUENCE [LARGE SCALE GENOMIC DNA]</scope>
    <source>
        <strain evidence="1 2">CECT 7557</strain>
    </source>
</reference>
<evidence type="ECO:0000313" key="2">
    <source>
        <dbReference type="Proteomes" id="UP000052022"/>
    </source>
</evidence>
<gene>
    <name evidence="1" type="ORF">TRM7557_03125</name>
</gene>
<name>A0A0P1GGX3_9RHOB</name>
<keyword evidence="2" id="KW-1185">Reference proteome</keyword>
<dbReference type="OrthoDB" id="7783360at2"/>